<dbReference type="PANTHER" id="PTHR15154:SF2">
    <property type="entry name" value="HAMARTIN"/>
    <property type="match status" value="1"/>
</dbReference>
<feature type="compositionally biased region" description="Basic and acidic residues" evidence="2">
    <location>
        <begin position="1024"/>
        <end position="1039"/>
    </location>
</feature>
<feature type="compositionally biased region" description="Polar residues" evidence="2">
    <location>
        <begin position="591"/>
        <end position="603"/>
    </location>
</feature>
<dbReference type="GO" id="GO:0033596">
    <property type="term" value="C:TSC1-TSC2 complex"/>
    <property type="evidence" value="ECO:0007669"/>
    <property type="project" value="TreeGrafter"/>
</dbReference>
<dbReference type="EMBL" id="PVEM01000028">
    <property type="protein sequence ID" value="PTD01583.1"/>
    <property type="molecule type" value="Genomic_DNA"/>
</dbReference>
<dbReference type="GO" id="GO:0051726">
    <property type="term" value="P:regulation of cell cycle"/>
    <property type="evidence" value="ECO:0007669"/>
    <property type="project" value="TreeGrafter"/>
</dbReference>
<dbReference type="OMA" id="ANWTAHI"/>
<dbReference type="Pfam" id="PF04388">
    <property type="entry name" value="Hamartin"/>
    <property type="match status" value="1"/>
</dbReference>
<dbReference type="OrthoDB" id="6022054at2759"/>
<feature type="coiled-coil region" evidence="1">
    <location>
        <begin position="867"/>
        <end position="894"/>
    </location>
</feature>
<feature type="region of interest" description="Disordered" evidence="2">
    <location>
        <begin position="515"/>
        <end position="560"/>
    </location>
</feature>
<feature type="compositionally biased region" description="Polar residues" evidence="2">
    <location>
        <begin position="531"/>
        <end position="542"/>
    </location>
</feature>
<dbReference type="InterPro" id="IPR007483">
    <property type="entry name" value="Hamartin"/>
</dbReference>
<protein>
    <submittedName>
        <fullName evidence="3">Tuberous sclerosis 1 protein</fullName>
    </submittedName>
</protein>
<gene>
    <name evidence="3" type="ORF">FCULG_00010193</name>
</gene>
<keyword evidence="4" id="KW-1185">Reference proteome</keyword>
<feature type="coiled-coil region" evidence="1">
    <location>
        <begin position="684"/>
        <end position="802"/>
    </location>
</feature>
<keyword evidence="1" id="KW-0175">Coiled coil</keyword>
<proteinExistence type="predicted"/>
<feature type="compositionally biased region" description="Polar residues" evidence="2">
    <location>
        <begin position="910"/>
        <end position="935"/>
    </location>
</feature>
<evidence type="ECO:0000256" key="1">
    <source>
        <dbReference type="SAM" id="Coils"/>
    </source>
</evidence>
<evidence type="ECO:0000313" key="3">
    <source>
        <dbReference type="EMBL" id="PTD01583.1"/>
    </source>
</evidence>
<evidence type="ECO:0000256" key="2">
    <source>
        <dbReference type="SAM" id="MobiDB-lite"/>
    </source>
</evidence>
<reference evidence="3 4" key="1">
    <citation type="submission" date="2018-02" db="EMBL/GenBank/DDBJ databases">
        <title>Fusarium culmorum secondary metabolites in fungal-bacterial-plant interactions.</title>
        <authorList>
            <person name="Schmidt R."/>
        </authorList>
    </citation>
    <scope>NUCLEOTIDE SEQUENCE [LARGE SCALE GENOMIC DNA]</scope>
    <source>
        <strain evidence="3 4">PV</strain>
    </source>
</reference>
<feature type="region of interest" description="Disordered" evidence="2">
    <location>
        <begin position="591"/>
        <end position="619"/>
    </location>
</feature>
<feature type="compositionally biased region" description="Basic and acidic residues" evidence="2">
    <location>
        <begin position="995"/>
        <end position="1004"/>
    </location>
</feature>
<dbReference type="GO" id="GO:0032007">
    <property type="term" value="P:negative regulation of TOR signaling"/>
    <property type="evidence" value="ECO:0007669"/>
    <property type="project" value="TreeGrafter"/>
</dbReference>
<dbReference type="InterPro" id="IPR016024">
    <property type="entry name" value="ARM-type_fold"/>
</dbReference>
<accession>A0A2T4GDD4</accession>
<comment type="caution">
    <text evidence="3">The sequence shown here is derived from an EMBL/GenBank/DDBJ whole genome shotgun (WGS) entry which is preliminary data.</text>
</comment>
<dbReference type="Proteomes" id="UP000241587">
    <property type="component" value="Unassembled WGS sequence"/>
</dbReference>
<dbReference type="SUPFAM" id="SSF48371">
    <property type="entry name" value="ARM repeat"/>
    <property type="match status" value="1"/>
</dbReference>
<dbReference type="AlphaFoldDB" id="A0A2T4GDD4"/>
<sequence length="1056" mass="119031">MASSAYVILLPAENSMPNSYRPCINSASSPHPRLVPRDLPFHLLLWLLQHSTPSRITCPFLADTHPHLSRSLKDLSKAIVAYLSQPTPSLPDDLVQTIDAYLRRHQKQDDAAADRLQEELFSIFGKYVKDRPATSTIDTPDSRAYLCMVGFLCCTFVQVLPEKGVVEESLANIMEIIKIAEEDHDGSEADLASNPLIDRLFTGWMEKLYPSVSEALSNLEPNERITREALVQFGKKHPKELFTALDRYFVKKQYRKAVLRFLGDYLQSQPPHLHLILQTPLFTDILRCLQQDSSTTIVSAALTVLTMLLPQMPSSLVSHLPTLFNIYSRLLFWSRERAGIIEPQAEDADSTSWEECSYEAEVDDHPIYHLLSYYTILYGLYPINFMDYIRKPQRYLRHANVANANDMEVQPTEIRDQSERFRRCHLLHPNFFTLTIDSEKTDFGRWIKSEASEVVAECMALCTLSESDQSVVQTLSNSEIFTLNEVHTKESQDPSLHRTAIEGAGGYHLPMSASMDSIASSRRPSALIRRGSQSSIPSTRNSIDARIREPSIDSPTLGPHLIQSASHTQLQDMIQSNKAIKSGLHQSLANDSVPSLSLSNQDSVADRPGPSALGARPAVSTPLSLTETNSQVSHLQRQILLLQNDLNFERYLKQQHMAHIGDLRRRHMDEAVTEAETQNLLITNRNLKHRFEEAKKAEMQVRRESEKSRALAKKWEADLSTKLKKLRDESKKLKSDYETLQKELDNSMAERDKLRVLLCDAEVKEVNWKQNMQSIELHSAEIDRLKSEVARLTRVERDYQAKELEQQRAIAAATGAESKMEALSLQLASREGEIDRTRRLFQSQTAALQTKLSEALEERTRPSRGGKEAIESMLAASREKQAELQKQCDLLMRKYTALQSSLLDMKTETKPSQLRIETSNSSEAEQGSFSVSTSPVMMKTRPPRMLSSPDVAEGTAYNVTPPLGQRLEGAMSPKSAGWAHPPGSPDTSSLSMSPDHLRFGRGEAGRLLARSHSDLFATATQNRLRKDSKDRGKDEASAKKDKKPSALRGIRGFMYE</sequence>
<name>A0A2T4GDD4_FUSCU</name>
<feature type="region of interest" description="Disordered" evidence="2">
    <location>
        <begin position="908"/>
        <end position="1056"/>
    </location>
</feature>
<dbReference type="PANTHER" id="PTHR15154">
    <property type="entry name" value="HAMARTIN"/>
    <property type="match status" value="1"/>
</dbReference>
<evidence type="ECO:0000313" key="4">
    <source>
        <dbReference type="Proteomes" id="UP000241587"/>
    </source>
</evidence>
<organism evidence="3 4">
    <name type="scientific">Fusarium culmorum</name>
    <dbReference type="NCBI Taxonomy" id="5516"/>
    <lineage>
        <taxon>Eukaryota</taxon>
        <taxon>Fungi</taxon>
        <taxon>Dikarya</taxon>
        <taxon>Ascomycota</taxon>
        <taxon>Pezizomycotina</taxon>
        <taxon>Sordariomycetes</taxon>
        <taxon>Hypocreomycetidae</taxon>
        <taxon>Hypocreales</taxon>
        <taxon>Nectriaceae</taxon>
        <taxon>Fusarium</taxon>
    </lineage>
</organism>